<dbReference type="InterPro" id="IPR050095">
    <property type="entry name" value="ECF_ABC_transporter_ATP-bd"/>
</dbReference>
<evidence type="ECO:0000313" key="13">
    <source>
        <dbReference type="Proteomes" id="UP000001572"/>
    </source>
</evidence>
<dbReference type="FunFam" id="3.40.50.300:FF:000224">
    <property type="entry name" value="Energy-coupling factor transporter ATP-binding protein EcfA"/>
    <property type="match status" value="1"/>
</dbReference>
<keyword evidence="5 10" id="KW-0547">Nucleotide-binding</keyword>
<dbReference type="Pfam" id="PF00005">
    <property type="entry name" value="ABC_tran"/>
    <property type="match status" value="1"/>
</dbReference>
<dbReference type="InterPro" id="IPR003439">
    <property type="entry name" value="ABC_transporter-like_ATP-bd"/>
</dbReference>
<evidence type="ECO:0000256" key="3">
    <source>
        <dbReference type="ARBA" id="ARBA00022448"/>
    </source>
</evidence>
<organism evidence="12 13">
    <name type="scientific">Alkaliphilus metalliredigens (strain QYMF)</name>
    <dbReference type="NCBI Taxonomy" id="293826"/>
    <lineage>
        <taxon>Bacteria</taxon>
        <taxon>Bacillati</taxon>
        <taxon>Bacillota</taxon>
        <taxon>Clostridia</taxon>
        <taxon>Peptostreptococcales</taxon>
        <taxon>Natronincolaceae</taxon>
        <taxon>Alkaliphilus</taxon>
    </lineage>
</organism>
<dbReference type="HOGENOM" id="CLU_000604_1_22_9"/>
<keyword evidence="4 10" id="KW-1003">Cell membrane</keyword>
<feature type="domain" description="ABC transporter" evidence="11">
    <location>
        <begin position="4"/>
        <end position="237"/>
    </location>
</feature>
<dbReference type="PANTHER" id="PTHR43553">
    <property type="entry name" value="HEAVY METAL TRANSPORTER"/>
    <property type="match status" value="1"/>
</dbReference>
<dbReference type="GO" id="GO:0006824">
    <property type="term" value="P:cobalt ion transport"/>
    <property type="evidence" value="ECO:0007669"/>
    <property type="project" value="InterPro"/>
</dbReference>
<name>A6TKN4_ALKMQ</name>
<dbReference type="NCBIfam" id="TIGR01166">
    <property type="entry name" value="cbiO"/>
    <property type="match status" value="1"/>
</dbReference>
<dbReference type="GO" id="GO:0016887">
    <property type="term" value="F:ATP hydrolysis activity"/>
    <property type="evidence" value="ECO:0007669"/>
    <property type="project" value="InterPro"/>
</dbReference>
<dbReference type="SUPFAM" id="SSF52540">
    <property type="entry name" value="P-loop containing nucleoside triphosphate hydrolases"/>
    <property type="match status" value="1"/>
</dbReference>
<dbReference type="Proteomes" id="UP000001572">
    <property type="component" value="Chromosome"/>
</dbReference>
<keyword evidence="13" id="KW-1185">Reference proteome</keyword>
<sequence>MKAIMIEGLRYNYPDGTLAIDNISLTIEKQKKIAFLGANGSGKSTLLHHLNGLIIPQEGSIKIMGNVINKKNIREIRKAVGMVFDNPEDQLFSTTVYDDVAFGPRNLGYDEDAVHDCVNKALSLVGAKELQQRPPYNLSLGQKKKVSIAGILAMNPEIMVLDEPFSGLDPYSLEQLLCILERLYKEGNTLIISTHDVDLAYSWADECVILRDGKLLAHGSTQLLEDKSLMEKAKLQVPNLYSIFKDTPLRPKNSEEGRALLGKLLEKQSR</sequence>
<keyword evidence="8 10" id="KW-0472">Membrane</keyword>
<dbReference type="InterPro" id="IPR017871">
    <property type="entry name" value="ABC_transporter-like_CS"/>
</dbReference>
<evidence type="ECO:0000259" key="11">
    <source>
        <dbReference type="PROSITE" id="PS50893"/>
    </source>
</evidence>
<protein>
    <recommendedName>
        <fullName evidence="10">ABC transporter ATP-binding protein</fullName>
    </recommendedName>
</protein>
<dbReference type="PROSITE" id="PS50893">
    <property type="entry name" value="ABC_TRANSPORTER_2"/>
    <property type="match status" value="1"/>
</dbReference>
<dbReference type="GO" id="GO:0005524">
    <property type="term" value="F:ATP binding"/>
    <property type="evidence" value="ECO:0007669"/>
    <property type="project" value="UniProtKB-UniRule"/>
</dbReference>
<evidence type="ECO:0000256" key="4">
    <source>
        <dbReference type="ARBA" id="ARBA00022475"/>
    </source>
</evidence>
<dbReference type="KEGG" id="amt:Amet_0525"/>
<keyword evidence="7" id="KW-1278">Translocase</keyword>
<gene>
    <name evidence="12" type="ordered locus">Amet_0525</name>
</gene>
<dbReference type="InterPro" id="IPR005876">
    <property type="entry name" value="Co_trans_ATP-bd"/>
</dbReference>
<dbReference type="EMBL" id="CP000724">
    <property type="protein sequence ID" value="ABR46752.1"/>
    <property type="molecule type" value="Genomic_DNA"/>
</dbReference>
<comment type="function">
    <text evidence="10">Part of an ABC transporter complex. Responsible for energy coupling to the transport system.</text>
</comment>
<dbReference type="PANTHER" id="PTHR43553:SF24">
    <property type="entry name" value="ENERGY-COUPLING FACTOR TRANSPORTER ATP-BINDING PROTEIN ECFA1"/>
    <property type="match status" value="1"/>
</dbReference>
<dbReference type="InterPro" id="IPR027417">
    <property type="entry name" value="P-loop_NTPase"/>
</dbReference>
<evidence type="ECO:0000256" key="1">
    <source>
        <dbReference type="ARBA" id="ARBA00004202"/>
    </source>
</evidence>
<proteinExistence type="inferred from homology"/>
<dbReference type="SMART" id="SM00382">
    <property type="entry name" value="AAA"/>
    <property type="match status" value="1"/>
</dbReference>
<evidence type="ECO:0000256" key="2">
    <source>
        <dbReference type="ARBA" id="ARBA00005417"/>
    </source>
</evidence>
<keyword evidence="6 10" id="KW-0067">ATP-binding</keyword>
<dbReference type="InterPro" id="IPR015856">
    <property type="entry name" value="ABC_transpr_CbiO/EcfA_su"/>
</dbReference>
<dbReference type="STRING" id="293826.Amet_0525"/>
<evidence type="ECO:0000256" key="6">
    <source>
        <dbReference type="ARBA" id="ARBA00022840"/>
    </source>
</evidence>
<keyword evidence="3 10" id="KW-0813">Transport</keyword>
<evidence type="ECO:0000256" key="8">
    <source>
        <dbReference type="ARBA" id="ARBA00023136"/>
    </source>
</evidence>
<evidence type="ECO:0000256" key="9">
    <source>
        <dbReference type="ARBA" id="ARBA00025157"/>
    </source>
</evidence>
<dbReference type="CDD" id="cd03225">
    <property type="entry name" value="ABC_cobalt_CbiO_domain1"/>
    <property type="match status" value="1"/>
</dbReference>
<evidence type="ECO:0000256" key="7">
    <source>
        <dbReference type="ARBA" id="ARBA00022967"/>
    </source>
</evidence>
<dbReference type="Gene3D" id="3.40.50.300">
    <property type="entry name" value="P-loop containing nucleotide triphosphate hydrolases"/>
    <property type="match status" value="1"/>
</dbReference>
<evidence type="ECO:0000313" key="12">
    <source>
        <dbReference type="EMBL" id="ABR46752.1"/>
    </source>
</evidence>
<dbReference type="OrthoDB" id="9784332at2"/>
<evidence type="ECO:0000256" key="10">
    <source>
        <dbReference type="RuleBase" id="RU364103"/>
    </source>
</evidence>
<dbReference type="PROSITE" id="PS00211">
    <property type="entry name" value="ABC_TRANSPORTER_1"/>
    <property type="match status" value="1"/>
</dbReference>
<dbReference type="AlphaFoldDB" id="A6TKN4"/>
<comment type="subcellular location">
    <subcellularLocation>
        <location evidence="1 10">Cell membrane</location>
        <topology evidence="1 10">Peripheral membrane protein</topology>
    </subcellularLocation>
</comment>
<reference evidence="13" key="1">
    <citation type="journal article" date="2016" name="Genome Announc.">
        <title>Complete genome sequence of Alkaliphilus metalliredigens strain QYMF, an alkaliphilic and metal-reducing bacterium isolated from borax-contaminated leachate ponds.</title>
        <authorList>
            <person name="Hwang C."/>
            <person name="Copeland A."/>
            <person name="Lucas S."/>
            <person name="Lapidus A."/>
            <person name="Barry K."/>
            <person name="Detter J.C."/>
            <person name="Glavina Del Rio T."/>
            <person name="Hammon N."/>
            <person name="Israni S."/>
            <person name="Dalin E."/>
            <person name="Tice H."/>
            <person name="Pitluck S."/>
            <person name="Chertkov O."/>
            <person name="Brettin T."/>
            <person name="Bruce D."/>
            <person name="Han C."/>
            <person name="Schmutz J."/>
            <person name="Larimer F."/>
            <person name="Land M.L."/>
            <person name="Hauser L."/>
            <person name="Kyrpides N."/>
            <person name="Mikhailova N."/>
            <person name="Ye Q."/>
            <person name="Zhou J."/>
            <person name="Richardson P."/>
            <person name="Fields M.W."/>
        </authorList>
    </citation>
    <scope>NUCLEOTIDE SEQUENCE [LARGE SCALE GENOMIC DNA]</scope>
    <source>
        <strain evidence="13">QYMF</strain>
    </source>
</reference>
<dbReference type="eggNOG" id="COG1122">
    <property type="taxonomic scope" value="Bacteria"/>
</dbReference>
<comment type="function">
    <text evidence="9">Probably part of an ABC transporter complex. Responsible for energy coupling to the transport system.</text>
</comment>
<accession>A6TKN4</accession>
<comment type="similarity">
    <text evidence="2 10">Belongs to the ABC transporter superfamily.</text>
</comment>
<dbReference type="GO" id="GO:0043190">
    <property type="term" value="C:ATP-binding cassette (ABC) transporter complex"/>
    <property type="evidence" value="ECO:0007669"/>
    <property type="project" value="TreeGrafter"/>
</dbReference>
<dbReference type="GO" id="GO:0042626">
    <property type="term" value="F:ATPase-coupled transmembrane transporter activity"/>
    <property type="evidence" value="ECO:0007669"/>
    <property type="project" value="TreeGrafter"/>
</dbReference>
<evidence type="ECO:0000256" key="5">
    <source>
        <dbReference type="ARBA" id="ARBA00022741"/>
    </source>
</evidence>
<dbReference type="InterPro" id="IPR003593">
    <property type="entry name" value="AAA+_ATPase"/>
</dbReference>
<dbReference type="RefSeq" id="WP_011971660.1">
    <property type="nucleotide sequence ID" value="NC_009633.1"/>
</dbReference>